<dbReference type="EC" id="2.8.2.-" evidence="3"/>
<evidence type="ECO:0000256" key="1">
    <source>
        <dbReference type="ARBA" id="ARBA00005771"/>
    </source>
</evidence>
<protein>
    <recommendedName>
        <fullName evidence="3">Sulfotransferase</fullName>
        <ecNumber evidence="3">2.8.2.-</ecNumber>
    </recommendedName>
</protein>
<dbReference type="SUPFAM" id="SSF52540">
    <property type="entry name" value="P-loop containing nucleoside triphosphate hydrolases"/>
    <property type="match status" value="1"/>
</dbReference>
<gene>
    <name evidence="5" type="ORF">NE237_021543</name>
</gene>
<comment type="caution">
    <text evidence="5">The sequence shown here is derived from an EMBL/GenBank/DDBJ whole genome shotgun (WGS) entry which is preliminary data.</text>
</comment>
<dbReference type="Gene3D" id="3.40.50.300">
    <property type="entry name" value="P-loop containing nucleotide triphosphate hydrolases"/>
    <property type="match status" value="1"/>
</dbReference>
<dbReference type="EMBL" id="JAMYWD010000009">
    <property type="protein sequence ID" value="KAJ4961633.1"/>
    <property type="molecule type" value="Genomic_DNA"/>
</dbReference>
<dbReference type="PANTHER" id="PTHR11783">
    <property type="entry name" value="SULFOTRANSFERASE SULT"/>
    <property type="match status" value="1"/>
</dbReference>
<dbReference type="GO" id="GO:0008146">
    <property type="term" value="F:sulfotransferase activity"/>
    <property type="evidence" value="ECO:0007669"/>
    <property type="project" value="InterPro"/>
</dbReference>
<organism evidence="5 6">
    <name type="scientific">Protea cynaroides</name>
    <dbReference type="NCBI Taxonomy" id="273540"/>
    <lineage>
        <taxon>Eukaryota</taxon>
        <taxon>Viridiplantae</taxon>
        <taxon>Streptophyta</taxon>
        <taxon>Embryophyta</taxon>
        <taxon>Tracheophyta</taxon>
        <taxon>Spermatophyta</taxon>
        <taxon>Magnoliopsida</taxon>
        <taxon>Proteales</taxon>
        <taxon>Proteaceae</taxon>
        <taxon>Protea</taxon>
    </lineage>
</organism>
<dbReference type="AlphaFoldDB" id="A0A9Q0H8R0"/>
<dbReference type="Pfam" id="PF00685">
    <property type="entry name" value="Sulfotransfer_1"/>
    <property type="match status" value="1"/>
</dbReference>
<evidence type="ECO:0000313" key="5">
    <source>
        <dbReference type="EMBL" id="KAJ4961633.1"/>
    </source>
</evidence>
<evidence type="ECO:0000256" key="2">
    <source>
        <dbReference type="ARBA" id="ARBA00022679"/>
    </source>
</evidence>
<reference evidence="5" key="1">
    <citation type="journal article" date="2023" name="Plant J.">
        <title>The genome of the king protea, Protea cynaroides.</title>
        <authorList>
            <person name="Chang J."/>
            <person name="Duong T.A."/>
            <person name="Schoeman C."/>
            <person name="Ma X."/>
            <person name="Roodt D."/>
            <person name="Barker N."/>
            <person name="Li Z."/>
            <person name="Van de Peer Y."/>
            <person name="Mizrachi E."/>
        </authorList>
    </citation>
    <scope>NUCLEOTIDE SEQUENCE</scope>
    <source>
        <tissue evidence="5">Young leaves</tissue>
    </source>
</reference>
<name>A0A9Q0H8R0_9MAGN</name>
<evidence type="ECO:0000259" key="4">
    <source>
        <dbReference type="Pfam" id="PF00685"/>
    </source>
</evidence>
<dbReference type="InterPro" id="IPR000863">
    <property type="entry name" value="Sulfotransferase_dom"/>
</dbReference>
<proteinExistence type="inferred from homology"/>
<keyword evidence="2 3" id="KW-0808">Transferase</keyword>
<feature type="domain" description="Sulfotransferase" evidence="4">
    <location>
        <begin position="69"/>
        <end position="327"/>
    </location>
</feature>
<comment type="similarity">
    <text evidence="1 3">Belongs to the sulfotransferase 1 family.</text>
</comment>
<keyword evidence="6" id="KW-1185">Reference proteome</keyword>
<accession>A0A9Q0H8R0</accession>
<evidence type="ECO:0000256" key="3">
    <source>
        <dbReference type="RuleBase" id="RU361155"/>
    </source>
</evidence>
<dbReference type="Proteomes" id="UP001141806">
    <property type="component" value="Unassembled WGS sequence"/>
</dbReference>
<sequence length="330" mass="38104">MPIPLVTSSNYLRQDLKEGLTQECKTLLSTVPIDKGWVATNLFQYQGFWHTATQLQGVLTCQQHFQAKPDDLLLITTPKSGTTWLKAVAFATVNRNRYSSSDHPLLTTNPHDLVPFLERKLFIDNQNPDLTSFTYPRLFSTHLPYVSLPKSVEQLGCKMVYLCRDPRDAFISLWHFTNKLRTQTLGTLSLEEAFERFCRGVCLYGPAWDHIMDYWKKSLERPENVFFLKFEEMKAQPSVQLKRLAEFFGCPFSKEEEKKGVVEEILKLCSFDHLSNLNVNKTGKLSSGEENSTFFRKGEVGDWINHLTPQMIKKFEQITEEKFHGSGLQF</sequence>
<dbReference type="OrthoDB" id="205623at2759"/>
<evidence type="ECO:0000313" key="6">
    <source>
        <dbReference type="Proteomes" id="UP001141806"/>
    </source>
</evidence>
<dbReference type="InterPro" id="IPR027417">
    <property type="entry name" value="P-loop_NTPase"/>
</dbReference>